<evidence type="ECO:0000256" key="1">
    <source>
        <dbReference type="SAM" id="SignalP"/>
    </source>
</evidence>
<comment type="caution">
    <text evidence="2">The sequence shown here is derived from an EMBL/GenBank/DDBJ whole genome shotgun (WGS) entry which is preliminary data.</text>
</comment>
<evidence type="ECO:0000313" key="2">
    <source>
        <dbReference type="EMBL" id="GAB1225699.1"/>
    </source>
</evidence>
<accession>A0ABQ0DS68</accession>
<reference evidence="2 3" key="1">
    <citation type="journal article" date="2019" name="PLoS Negl. Trop. Dis.">
        <title>Whole genome sequencing of Entamoeba nuttalli reveals mammalian host-related molecular signatures and a novel octapeptide-repeat surface protein.</title>
        <authorList>
            <person name="Tanaka M."/>
            <person name="Makiuchi T."/>
            <person name="Komiyama T."/>
            <person name="Shiina T."/>
            <person name="Osaki K."/>
            <person name="Tachibana H."/>
        </authorList>
    </citation>
    <scope>NUCLEOTIDE SEQUENCE [LARGE SCALE GENOMIC DNA]</scope>
    <source>
        <strain evidence="2 3">P19-061405</strain>
    </source>
</reference>
<keyword evidence="1" id="KW-0732">Signal</keyword>
<evidence type="ECO:0008006" key="4">
    <source>
        <dbReference type="Google" id="ProtNLM"/>
    </source>
</evidence>
<dbReference type="Proteomes" id="UP001628156">
    <property type="component" value="Unassembled WGS sequence"/>
</dbReference>
<dbReference type="EMBL" id="BAAFRS010000259">
    <property type="protein sequence ID" value="GAB1225699.1"/>
    <property type="molecule type" value="Genomic_DNA"/>
</dbReference>
<feature type="signal peptide" evidence="1">
    <location>
        <begin position="1"/>
        <end position="15"/>
    </location>
</feature>
<protein>
    <recommendedName>
        <fullName evidence="4">Transmembrane protein</fullName>
    </recommendedName>
</protein>
<keyword evidence="3" id="KW-1185">Reference proteome</keyword>
<name>A0ABQ0DS68_9EUKA</name>
<evidence type="ECO:0000313" key="3">
    <source>
        <dbReference type="Proteomes" id="UP001628156"/>
    </source>
</evidence>
<feature type="chain" id="PRO_5045393743" description="Transmembrane protein" evidence="1">
    <location>
        <begin position="16"/>
        <end position="494"/>
    </location>
</feature>
<sequence>MFCFVFISLIYFVLAGYDSSINNQHSPCVFGFHFTATPNNLKLTQCFTFPGNSSMVEGIVLSLEVYVHKSFIISKQTNRCGECMELTSTGGTKHRVMIAGYHEEEDEKMIYGSSTILESLSITNTEISVIPIAFQFISCPIEKNPSIIIVNVNEFTVDIQPINTVLPHYLLLLGNKEYKVNTLTGIYTIPFFNESSIKLVSLQRVTVIFSKVQPILNTQYTAFTQFPQYNLTQICQFIPESIVFEEGKEIIHYDPSFYWQLYRVTPSQGLKPIQIQNNELSFSFSTEDIEIALGYPTYFQLNRYFNVLEFQFTSDYQTIFQTADMFTLADINKFETDKEIQCSNVMSLYRTKEYKNEAGNTILYGNLLKINVDTSCSSFVNFVSIKLKGIIGANISVHKLEFKRIESFNDIIECNITSAFCVNECSEDSYSIISLQNSSMLDNTYSNFCVPYCGKCGPGLRCISGKCGYLPTNTRSSGYQMIVSLLVMIFCVIL</sequence>
<organism evidence="2 3">
    <name type="scientific">Entamoeba nuttalli</name>
    <dbReference type="NCBI Taxonomy" id="412467"/>
    <lineage>
        <taxon>Eukaryota</taxon>
        <taxon>Amoebozoa</taxon>
        <taxon>Evosea</taxon>
        <taxon>Archamoebae</taxon>
        <taxon>Mastigamoebida</taxon>
        <taxon>Entamoebidae</taxon>
        <taxon>Entamoeba</taxon>
    </lineage>
</organism>
<proteinExistence type="predicted"/>
<gene>
    <name evidence="2" type="ORF">ENUP19_0259G0033</name>
</gene>